<evidence type="ECO:0000313" key="20">
    <source>
        <dbReference type="Proteomes" id="UP001056539"/>
    </source>
</evidence>
<organism evidence="19 20">
    <name type="scientific">Thermospira aquatica</name>
    <dbReference type="NCBI Taxonomy" id="2828656"/>
    <lineage>
        <taxon>Bacteria</taxon>
        <taxon>Pseudomonadati</taxon>
        <taxon>Spirochaetota</taxon>
        <taxon>Spirochaetia</taxon>
        <taxon>Brevinematales</taxon>
        <taxon>Thermospiraceae</taxon>
        <taxon>Thermospira</taxon>
    </lineage>
</organism>
<evidence type="ECO:0000256" key="8">
    <source>
        <dbReference type="ARBA" id="ARBA00022603"/>
    </source>
</evidence>
<comment type="subunit">
    <text evidence="4 15 17">Homodimer.</text>
</comment>
<dbReference type="Gene3D" id="3.40.1280.10">
    <property type="match status" value="1"/>
</dbReference>
<evidence type="ECO:0000256" key="6">
    <source>
        <dbReference type="ARBA" id="ARBA00014679"/>
    </source>
</evidence>
<evidence type="ECO:0000256" key="14">
    <source>
        <dbReference type="ARBA" id="ARBA00047783"/>
    </source>
</evidence>
<keyword evidence="7 15" id="KW-0963">Cytoplasm</keyword>
<dbReference type="Proteomes" id="UP001056539">
    <property type="component" value="Chromosome"/>
</dbReference>
<evidence type="ECO:0000256" key="5">
    <source>
        <dbReference type="ARBA" id="ARBA00012807"/>
    </source>
</evidence>
<evidence type="ECO:0000256" key="4">
    <source>
        <dbReference type="ARBA" id="ARBA00011738"/>
    </source>
</evidence>
<gene>
    <name evidence="15 19" type="primary">trmD</name>
    <name evidence="19" type="ORF">KDW03_07760</name>
</gene>
<evidence type="ECO:0000256" key="7">
    <source>
        <dbReference type="ARBA" id="ARBA00022490"/>
    </source>
</evidence>
<keyword evidence="9 15" id="KW-0808">Transferase</keyword>
<evidence type="ECO:0000256" key="2">
    <source>
        <dbReference type="ARBA" id="ARBA00004496"/>
    </source>
</evidence>
<dbReference type="GO" id="GO:0052906">
    <property type="term" value="F:tRNA (guanine(37)-N1)-methyltransferase activity"/>
    <property type="evidence" value="ECO:0007669"/>
    <property type="project" value="UniProtKB-UniRule"/>
</dbReference>
<dbReference type="Pfam" id="PF01746">
    <property type="entry name" value="tRNA_m1G_MT"/>
    <property type="match status" value="1"/>
</dbReference>
<dbReference type="EC" id="2.1.1.228" evidence="5 15"/>
<dbReference type="InterPro" id="IPR002649">
    <property type="entry name" value="tRNA_m1G_MeTrfase_TrmD"/>
</dbReference>
<name>A0AAX3BAV5_9SPIR</name>
<evidence type="ECO:0000256" key="11">
    <source>
        <dbReference type="ARBA" id="ARBA00022694"/>
    </source>
</evidence>
<keyword evidence="10 15" id="KW-0949">S-adenosyl-L-methionine</keyword>
<dbReference type="HAMAP" id="MF_00605">
    <property type="entry name" value="TrmD"/>
    <property type="match status" value="1"/>
</dbReference>
<proteinExistence type="inferred from homology"/>
<keyword evidence="11 15" id="KW-0819">tRNA processing</keyword>
<evidence type="ECO:0000256" key="16">
    <source>
        <dbReference type="PIRSR" id="PIRSR000386-1"/>
    </source>
</evidence>
<dbReference type="InterPro" id="IPR023148">
    <property type="entry name" value="tRNA_m1G_MeTrfase_C_sf"/>
</dbReference>
<reference evidence="19" key="1">
    <citation type="submission" date="2021-04" db="EMBL/GenBank/DDBJ databases">
        <authorList>
            <person name="Postec A."/>
        </authorList>
    </citation>
    <scope>NUCLEOTIDE SEQUENCE</scope>
    <source>
        <strain evidence="19">F1F22</strain>
    </source>
</reference>
<evidence type="ECO:0000256" key="13">
    <source>
        <dbReference type="ARBA" id="ARBA00033392"/>
    </source>
</evidence>
<comment type="catalytic activity">
    <reaction evidence="14 15 17">
        <text>guanosine(37) in tRNA + S-adenosyl-L-methionine = N(1)-methylguanosine(37) in tRNA + S-adenosyl-L-homocysteine + H(+)</text>
        <dbReference type="Rhea" id="RHEA:36899"/>
        <dbReference type="Rhea" id="RHEA-COMP:10145"/>
        <dbReference type="Rhea" id="RHEA-COMP:10147"/>
        <dbReference type="ChEBI" id="CHEBI:15378"/>
        <dbReference type="ChEBI" id="CHEBI:57856"/>
        <dbReference type="ChEBI" id="CHEBI:59789"/>
        <dbReference type="ChEBI" id="CHEBI:73542"/>
        <dbReference type="ChEBI" id="CHEBI:74269"/>
        <dbReference type="EC" id="2.1.1.228"/>
    </reaction>
</comment>
<comment type="subcellular location">
    <subcellularLocation>
        <location evidence="2 15 17">Cytoplasm</location>
    </subcellularLocation>
</comment>
<dbReference type="GO" id="GO:0002939">
    <property type="term" value="P:tRNA N1-guanine methylation"/>
    <property type="evidence" value="ECO:0007669"/>
    <property type="project" value="TreeGrafter"/>
</dbReference>
<accession>A0AAX3BAV5</accession>
<protein>
    <recommendedName>
        <fullName evidence="6 15">tRNA (guanine-N(1)-)-methyltransferase</fullName>
        <ecNumber evidence="5 15">2.1.1.228</ecNumber>
    </recommendedName>
    <alternativeName>
        <fullName evidence="12 15">M1G-methyltransferase</fullName>
    </alternativeName>
    <alternativeName>
        <fullName evidence="13 15">tRNA [GM37] methyltransferase</fullName>
    </alternativeName>
</protein>
<dbReference type="NCBIfam" id="TIGR00088">
    <property type="entry name" value="trmD"/>
    <property type="match status" value="1"/>
</dbReference>
<dbReference type="KEGG" id="taqu:KDW03_07760"/>
<evidence type="ECO:0000313" key="19">
    <source>
        <dbReference type="EMBL" id="URA09383.1"/>
    </source>
</evidence>
<feature type="domain" description="tRNA methyltransferase TRMD/TRM10-type" evidence="18">
    <location>
        <begin position="1"/>
        <end position="220"/>
    </location>
</feature>
<feature type="binding site" evidence="15 16">
    <location>
        <begin position="130"/>
        <end position="135"/>
    </location>
    <ligand>
        <name>S-adenosyl-L-methionine</name>
        <dbReference type="ChEBI" id="CHEBI:59789"/>
    </ligand>
</feature>
<evidence type="ECO:0000256" key="9">
    <source>
        <dbReference type="ARBA" id="ARBA00022679"/>
    </source>
</evidence>
<evidence type="ECO:0000256" key="1">
    <source>
        <dbReference type="ARBA" id="ARBA00002634"/>
    </source>
</evidence>
<dbReference type="PANTHER" id="PTHR46417">
    <property type="entry name" value="TRNA (GUANINE-N(1)-)-METHYLTRANSFERASE"/>
    <property type="match status" value="1"/>
</dbReference>
<sequence length="268" mass="30622">MRFDVVTIFPELIEAYLQKGILKRAIEEKRVSVMAHQLRDFSPFKGGRVDAPIVGHGKGMLFRPEPLAEAVRKLRIPGGKVVLMSPQGERLSAKMARELSVLPQLILIAARYEGVDARFVRRYVDREVSIGDFVLMGGELPALCVIEAVTRFVGEVLESEAVEGESFEAGLLEHDHYTEPDNFEGLGIPEVLKSGHHQQVTAWRHYNALAKTYLKRPDLFGAYEPLWKERQGSFLKVLRRQNEEMRKFLTDIQKIVKEWKDGREHETE</sequence>
<evidence type="ECO:0000259" key="18">
    <source>
        <dbReference type="Pfam" id="PF01746"/>
    </source>
</evidence>
<keyword evidence="8 15" id="KW-0489">Methyltransferase</keyword>
<reference evidence="19" key="2">
    <citation type="submission" date="2022-06" db="EMBL/GenBank/DDBJ databases">
        <title>Thermospira aquatica gen. nov., sp. nov.</title>
        <authorList>
            <person name="Ben Ali Gam Z."/>
            <person name="Labat M."/>
        </authorList>
    </citation>
    <scope>NUCLEOTIDE SEQUENCE</scope>
    <source>
        <strain evidence="19">F1F22</strain>
    </source>
</reference>
<dbReference type="PIRSF" id="PIRSF000386">
    <property type="entry name" value="tRNA_mtase"/>
    <property type="match status" value="1"/>
</dbReference>
<dbReference type="AlphaFoldDB" id="A0AAX3BAV5"/>
<dbReference type="InterPro" id="IPR029028">
    <property type="entry name" value="Alpha/beta_knot_MTases"/>
</dbReference>
<dbReference type="RefSeq" id="WP_271434511.1">
    <property type="nucleotide sequence ID" value="NZ_CP073355.1"/>
</dbReference>
<evidence type="ECO:0000256" key="12">
    <source>
        <dbReference type="ARBA" id="ARBA00029736"/>
    </source>
</evidence>
<evidence type="ECO:0000256" key="10">
    <source>
        <dbReference type="ARBA" id="ARBA00022691"/>
    </source>
</evidence>
<dbReference type="EMBL" id="CP073355">
    <property type="protein sequence ID" value="URA09383.1"/>
    <property type="molecule type" value="Genomic_DNA"/>
</dbReference>
<comment type="function">
    <text evidence="1 15 17">Specifically methylates guanosine-37 in various tRNAs.</text>
</comment>
<dbReference type="SUPFAM" id="SSF75217">
    <property type="entry name" value="alpha/beta knot"/>
    <property type="match status" value="1"/>
</dbReference>
<evidence type="ECO:0000256" key="3">
    <source>
        <dbReference type="ARBA" id="ARBA00007630"/>
    </source>
</evidence>
<comment type="similarity">
    <text evidence="3 15 17">Belongs to the RNA methyltransferase TrmD family.</text>
</comment>
<keyword evidence="20" id="KW-1185">Reference proteome</keyword>
<dbReference type="Gene3D" id="1.10.1270.20">
    <property type="entry name" value="tRNA(m1g37)methyltransferase, domain 2"/>
    <property type="match status" value="1"/>
</dbReference>
<dbReference type="InterPro" id="IPR016009">
    <property type="entry name" value="tRNA_MeTrfase_TRMD/TRM10"/>
</dbReference>
<dbReference type="InterPro" id="IPR029026">
    <property type="entry name" value="tRNA_m1G_MTases_N"/>
</dbReference>
<evidence type="ECO:0000256" key="15">
    <source>
        <dbReference type="HAMAP-Rule" id="MF_00605"/>
    </source>
</evidence>
<dbReference type="GO" id="GO:0005829">
    <property type="term" value="C:cytosol"/>
    <property type="evidence" value="ECO:0007669"/>
    <property type="project" value="TreeGrafter"/>
</dbReference>
<dbReference type="NCBIfam" id="NF000648">
    <property type="entry name" value="PRK00026.1"/>
    <property type="match status" value="1"/>
</dbReference>
<evidence type="ECO:0000256" key="17">
    <source>
        <dbReference type="RuleBase" id="RU003464"/>
    </source>
</evidence>
<dbReference type="PANTHER" id="PTHR46417:SF1">
    <property type="entry name" value="TRNA (GUANINE-N(1)-)-METHYLTRANSFERASE"/>
    <property type="match status" value="1"/>
</dbReference>
<comment type="caution">
    <text evidence="15">Lacks conserved residue(s) required for the propagation of feature annotation.</text>
</comment>